<proteinExistence type="predicted"/>
<dbReference type="RefSeq" id="WP_144772482.1">
    <property type="nucleotide sequence ID" value="NZ_JALXKN010000001.1"/>
</dbReference>
<dbReference type="Proteomes" id="UP000336646">
    <property type="component" value="Unassembled WGS sequence"/>
</dbReference>
<feature type="chain" id="PRO_5025476762" evidence="2">
    <location>
        <begin position="29"/>
        <end position="598"/>
    </location>
</feature>
<dbReference type="AlphaFoldDB" id="A0A6C1U1U1"/>
<organism evidence="4 5">
    <name type="scientific">Corynebacterium sanguinis</name>
    <dbReference type="NCBI Taxonomy" id="2594913"/>
    <lineage>
        <taxon>Bacteria</taxon>
        <taxon>Bacillati</taxon>
        <taxon>Actinomycetota</taxon>
        <taxon>Actinomycetes</taxon>
        <taxon>Mycobacteriales</taxon>
        <taxon>Corynebacteriaceae</taxon>
        <taxon>Corynebacterium</taxon>
    </lineage>
</organism>
<comment type="caution">
    <text evidence="4">The sequence shown here is derived from an EMBL/GenBank/DDBJ whole genome shotgun (WGS) entry which is preliminary data.</text>
</comment>
<feature type="signal peptide" evidence="2">
    <location>
        <begin position="1"/>
        <end position="28"/>
    </location>
</feature>
<dbReference type="InterPro" id="IPR055188">
    <property type="entry name" value="Choice_anch_I"/>
</dbReference>
<dbReference type="NCBIfam" id="NF038117">
    <property type="entry name" value="choice_anch_I"/>
    <property type="match status" value="1"/>
</dbReference>
<keyword evidence="1" id="KW-1133">Transmembrane helix</keyword>
<evidence type="ECO:0000313" key="4">
    <source>
        <dbReference type="EMBL" id="TVS30066.1"/>
    </source>
</evidence>
<dbReference type="PANTHER" id="PTHR46928">
    <property type="entry name" value="MESENCHYME-SPECIFIC CELL SURFACE GLYCOPROTEIN"/>
    <property type="match status" value="1"/>
</dbReference>
<dbReference type="InterPro" id="IPR011047">
    <property type="entry name" value="Quinoprotein_ADH-like_sf"/>
</dbReference>
<keyword evidence="1" id="KW-0812">Transmembrane</keyword>
<dbReference type="PANTHER" id="PTHR46928:SF1">
    <property type="entry name" value="MESENCHYME-SPECIFIC CELL SURFACE GLYCOPROTEIN"/>
    <property type="match status" value="1"/>
</dbReference>
<gene>
    <name evidence="4" type="ORF">EKI59_01875</name>
</gene>
<keyword evidence="2" id="KW-0732">Signal</keyword>
<feature type="transmembrane region" description="Helical" evidence="1">
    <location>
        <begin position="567"/>
        <end position="593"/>
    </location>
</feature>
<evidence type="ECO:0000259" key="3">
    <source>
        <dbReference type="Pfam" id="PF22494"/>
    </source>
</evidence>
<reference evidence="4 5" key="1">
    <citation type="submission" date="2018-12" db="EMBL/GenBank/DDBJ databases">
        <title>Corynebacterium sanguinis sp. nov., a clinically-associated and environmental corynebacterium.</title>
        <authorList>
            <person name="Gonzales-Siles L."/>
            <person name="Jaen-Luchoro D."/>
            <person name="Cardew S."/>
            <person name="Inganas E."/>
            <person name="Ohlen M."/>
            <person name="Jensie-Markopolous S."/>
            <person name="Pinyeiro-Iglesias B."/>
            <person name="Molin K."/>
            <person name="Skovbjerg S."/>
            <person name="Svensson-Stadler L."/>
            <person name="Funke G."/>
            <person name="Moore E.R.B."/>
        </authorList>
    </citation>
    <scope>NUCLEOTIDE SEQUENCE [LARGE SCALE GENOMIC DNA]</scope>
    <source>
        <strain evidence="4 5">58734</strain>
    </source>
</reference>
<keyword evidence="1" id="KW-0472">Membrane</keyword>
<dbReference type="Pfam" id="PF22494">
    <property type="entry name" value="choice_anch_I"/>
    <property type="match status" value="1"/>
</dbReference>
<dbReference type="EMBL" id="RXIR01000002">
    <property type="protein sequence ID" value="TVS30066.1"/>
    <property type="molecule type" value="Genomic_DNA"/>
</dbReference>
<dbReference type="InterPro" id="IPR015943">
    <property type="entry name" value="WD40/YVTN_repeat-like_dom_sf"/>
</dbReference>
<dbReference type="SUPFAM" id="SSF51004">
    <property type="entry name" value="C-terminal (heme d1) domain of cytochrome cd1-nitrite reductase"/>
    <property type="match status" value="1"/>
</dbReference>
<evidence type="ECO:0000256" key="1">
    <source>
        <dbReference type="SAM" id="Phobius"/>
    </source>
</evidence>
<dbReference type="InterPro" id="IPR011048">
    <property type="entry name" value="Haem_d1_sf"/>
</dbReference>
<dbReference type="OrthoDB" id="1016457at2"/>
<sequence>MSIPRPAALGAAATALASAFALATPAHAAIVTDPVHDSAPDATVSIKPIGSYDTKVFDKSAAEIVAYHAASKRLLTVNANAGVIDVLDVNNPANPTRIGSVSGGEGTTINSVAVRADGLAVATVEPATKTEEGELIFFNAGASELASEPLGRVTVGALPDMVTLTADGSYALVANEGEPASDYSVDPEGSVSVIALRSGVEASEQEDVRTADFTAFNAPGALPEGVHVFGQVGASTTLAQNLEPEYITVSGGTAYVSLQENNAIAVVDIASASVKHIFPLGYQDRTTVAFDASDKDDRINLRNWPIKGILQPDAIASYSSAGETYIVTANEGDSRDWDAYSEEVRLKDFGKKGIAPVCDNIGGLSPEEVAAMRSDAGAGRLNMSTAFGLNDESGCYDELYAFGGRSFSIFSADGTPVFDSGEDFERITARVLPDYFNSNHTKAEFDARSDDKGPEPEGVTLGTIDGRTYAFIGFERVGGVMVYDITDPYNAKYQTYLNNRDFATNAGDLGPEGLTFIPASDSPNGKNLLAVGNEVSGTTTVYQVDSLIAPPAAGETSPGSSSSLSSFGLVAGILAALLGAIAALAGAVMAGILPNPLG</sequence>
<dbReference type="Gene3D" id="2.130.10.10">
    <property type="entry name" value="YVTN repeat-like/Quinoprotein amine dehydrogenase"/>
    <property type="match status" value="1"/>
</dbReference>
<accession>A0A6C1U1U1</accession>
<name>A0A6C1U1U1_9CORY</name>
<dbReference type="InterPro" id="IPR052956">
    <property type="entry name" value="Mesenchyme-surface_protein"/>
</dbReference>
<dbReference type="SUPFAM" id="SSF50998">
    <property type="entry name" value="Quinoprotein alcohol dehydrogenase-like"/>
    <property type="match status" value="1"/>
</dbReference>
<evidence type="ECO:0000313" key="5">
    <source>
        <dbReference type="Proteomes" id="UP000336646"/>
    </source>
</evidence>
<feature type="domain" description="Choice-of-anchor I" evidence="3">
    <location>
        <begin position="59"/>
        <end position="544"/>
    </location>
</feature>
<evidence type="ECO:0000256" key="2">
    <source>
        <dbReference type="SAM" id="SignalP"/>
    </source>
</evidence>
<protein>
    <submittedName>
        <fullName evidence="4">Alkaline phosphatase</fullName>
    </submittedName>
</protein>